<reference evidence="2 3" key="1">
    <citation type="submission" date="2024-04" db="EMBL/GenBank/DDBJ databases">
        <title>draft genome sequnece of Flavobacterium buctense JCM 30750.</title>
        <authorList>
            <person name="Kim D.-U."/>
        </authorList>
    </citation>
    <scope>NUCLEOTIDE SEQUENCE [LARGE SCALE GENOMIC DNA]</scope>
    <source>
        <strain evidence="2 3">JCM 30750</strain>
    </source>
</reference>
<comment type="caution">
    <text evidence="2">The sequence shown here is derived from an EMBL/GenBank/DDBJ whole genome shotgun (WGS) entry which is preliminary data.</text>
</comment>
<dbReference type="Proteomes" id="UP001491349">
    <property type="component" value="Unassembled WGS sequence"/>
</dbReference>
<organism evidence="2 3">
    <name type="scientific">Flavobacterium buctense</name>
    <dbReference type="NCBI Taxonomy" id="1648146"/>
    <lineage>
        <taxon>Bacteria</taxon>
        <taxon>Pseudomonadati</taxon>
        <taxon>Bacteroidota</taxon>
        <taxon>Flavobacteriia</taxon>
        <taxon>Flavobacteriales</taxon>
        <taxon>Flavobacteriaceae</taxon>
        <taxon>Flavobacterium</taxon>
    </lineage>
</organism>
<name>A0ABU9E1A7_9FLAO</name>
<dbReference type="EMBL" id="JBBPCB010000005">
    <property type="protein sequence ID" value="MEK8180446.1"/>
    <property type="molecule type" value="Genomic_DNA"/>
</dbReference>
<sequence length="111" mass="12739">MKKFIAALTLLLAFSINANAQDKKELTSAEKGKKEAVALSQYLDLNETMTADFERLFEQKHRTLEDKTLSQERRSEVARIIEMKIRATLSEAQMEKLTSNKDLFKSLITNE</sequence>
<feature type="chain" id="PRO_5045845598" evidence="1">
    <location>
        <begin position="21"/>
        <end position="111"/>
    </location>
</feature>
<evidence type="ECO:0000313" key="3">
    <source>
        <dbReference type="Proteomes" id="UP001491349"/>
    </source>
</evidence>
<protein>
    <submittedName>
        <fullName evidence="2">Uncharacterized protein</fullName>
    </submittedName>
</protein>
<keyword evidence="3" id="KW-1185">Reference proteome</keyword>
<keyword evidence="1" id="KW-0732">Signal</keyword>
<evidence type="ECO:0000313" key="2">
    <source>
        <dbReference type="EMBL" id="MEK8180446.1"/>
    </source>
</evidence>
<evidence type="ECO:0000256" key="1">
    <source>
        <dbReference type="SAM" id="SignalP"/>
    </source>
</evidence>
<proteinExistence type="predicted"/>
<feature type="signal peptide" evidence="1">
    <location>
        <begin position="1"/>
        <end position="20"/>
    </location>
</feature>
<dbReference type="RefSeq" id="WP_187659810.1">
    <property type="nucleotide sequence ID" value="NZ_JACTAB010000002.1"/>
</dbReference>
<gene>
    <name evidence="2" type="ORF">WMW71_08850</name>
</gene>
<accession>A0ABU9E1A7</accession>